<proteinExistence type="inferred from homology"/>
<dbReference type="EMBL" id="JACHIF010000001">
    <property type="protein sequence ID" value="MBB5036366.1"/>
    <property type="molecule type" value="Genomic_DNA"/>
</dbReference>
<dbReference type="Pfam" id="PF02321">
    <property type="entry name" value="OEP"/>
    <property type="match status" value="1"/>
</dbReference>
<dbReference type="SUPFAM" id="SSF56954">
    <property type="entry name" value="Outer membrane efflux proteins (OEP)"/>
    <property type="match status" value="1"/>
</dbReference>
<dbReference type="GO" id="GO:0015562">
    <property type="term" value="F:efflux transmembrane transporter activity"/>
    <property type="evidence" value="ECO:0007669"/>
    <property type="project" value="InterPro"/>
</dbReference>
<evidence type="ECO:0000256" key="1">
    <source>
        <dbReference type="ARBA" id="ARBA00007613"/>
    </source>
</evidence>
<comment type="similarity">
    <text evidence="1">Belongs to the outer membrane factor (OMF) (TC 1.B.17) family.</text>
</comment>
<feature type="signal peptide" evidence="2">
    <location>
        <begin position="1"/>
        <end position="22"/>
    </location>
</feature>
<gene>
    <name evidence="3" type="ORF">HNQ64_000600</name>
</gene>
<dbReference type="AlphaFoldDB" id="A0A7W8DNX0"/>
<dbReference type="InterPro" id="IPR010131">
    <property type="entry name" value="MdtP/NodT-like"/>
</dbReference>
<keyword evidence="4" id="KW-1185">Reference proteome</keyword>
<dbReference type="PANTHER" id="PTHR30203">
    <property type="entry name" value="OUTER MEMBRANE CATION EFFLUX PROTEIN"/>
    <property type="match status" value="1"/>
</dbReference>
<dbReference type="Proteomes" id="UP000534294">
    <property type="component" value="Unassembled WGS sequence"/>
</dbReference>
<dbReference type="PANTHER" id="PTHR30203:SF24">
    <property type="entry name" value="BLR4935 PROTEIN"/>
    <property type="match status" value="1"/>
</dbReference>
<name>A0A7W8DNX0_9BACT</name>
<evidence type="ECO:0000313" key="3">
    <source>
        <dbReference type="EMBL" id="MBB5036366.1"/>
    </source>
</evidence>
<organism evidence="3 4">
    <name type="scientific">Prosthecobacter dejongeii</name>
    <dbReference type="NCBI Taxonomy" id="48465"/>
    <lineage>
        <taxon>Bacteria</taxon>
        <taxon>Pseudomonadati</taxon>
        <taxon>Verrucomicrobiota</taxon>
        <taxon>Verrucomicrobiia</taxon>
        <taxon>Verrucomicrobiales</taxon>
        <taxon>Verrucomicrobiaceae</taxon>
        <taxon>Prosthecobacter</taxon>
    </lineage>
</organism>
<keyword evidence="2" id="KW-0732">Signal</keyword>
<dbReference type="RefSeq" id="WP_184205199.1">
    <property type="nucleotide sequence ID" value="NZ_JACHIF010000001.1"/>
</dbReference>
<dbReference type="Gene3D" id="1.20.1600.10">
    <property type="entry name" value="Outer membrane efflux proteins (OEP)"/>
    <property type="match status" value="1"/>
</dbReference>
<sequence length="424" mass="45953">MKTSQSLSALALSLAVVFTAQAEDSATPVAPAFIERLVKEAVTTHPSVEAAQARAQAAASAIGALRLWEDPQLGLGTLFASQMNRQGQGDIVTGIEQMLPRPKLYQAEKRRAIAEQQVQQATKRQTANEIALAVAQSVLELALADEVVNLQSENLGWLQTIVKTAEERAKSPDATATETLRLESELAVQTQTVEAAKRQRTLYATTLNLLMGRATNSAWQRLSLPMKVPELTSTAALKARLEHDNPKLAALRHQVAGAQAETDAAKEKRKPAFSVGVQVNAYSAGSSHDAMTMFTVGMNLPWFNRSAYRADIARAESMRAAAQGDLAAEQRKLYTQFTLLMTEAENNRRLAAAYTSEVLPKTEKTVETLQNAWVSSKATLLEVLEARRALLQARQEQKRALAAQTVAAQALSALTGSLVKPSSR</sequence>
<evidence type="ECO:0000313" key="4">
    <source>
        <dbReference type="Proteomes" id="UP000534294"/>
    </source>
</evidence>
<evidence type="ECO:0000256" key="2">
    <source>
        <dbReference type="SAM" id="SignalP"/>
    </source>
</evidence>
<feature type="chain" id="PRO_5030651090" evidence="2">
    <location>
        <begin position="23"/>
        <end position="424"/>
    </location>
</feature>
<accession>A0A7W8DNX0</accession>
<comment type="caution">
    <text evidence="3">The sequence shown here is derived from an EMBL/GenBank/DDBJ whole genome shotgun (WGS) entry which is preliminary data.</text>
</comment>
<protein>
    <submittedName>
        <fullName evidence="3">Outer membrane protein TolC</fullName>
    </submittedName>
</protein>
<dbReference type="InterPro" id="IPR003423">
    <property type="entry name" value="OMP_efflux"/>
</dbReference>
<reference evidence="3 4" key="1">
    <citation type="submission" date="2020-08" db="EMBL/GenBank/DDBJ databases">
        <title>Genomic Encyclopedia of Type Strains, Phase IV (KMG-IV): sequencing the most valuable type-strain genomes for metagenomic binning, comparative biology and taxonomic classification.</title>
        <authorList>
            <person name="Goeker M."/>
        </authorList>
    </citation>
    <scope>NUCLEOTIDE SEQUENCE [LARGE SCALE GENOMIC DNA]</scope>
    <source>
        <strain evidence="3 4">DSM 12251</strain>
    </source>
</reference>